<sequence>MPTWGELFGYRIYFWSREDNEPIHVHVCKGTPTENATKIWVPPNGNPVVAHNNGRIPQKDLTRLLKGIAANKESIVFAWYQHFGLK</sequence>
<reference evidence="1 2" key="1">
    <citation type="journal article" date="2013" name="PLoS ONE">
        <title>Identification and characterization of three novel lipases belonging to families II and V from Anaerovibrio lipolyticus 5ST.</title>
        <authorList>
            <person name="Prive F."/>
            <person name="Kaderbhai N.N."/>
            <person name="Girdwood S."/>
            <person name="Worgan H.J."/>
            <person name="Pinloche E."/>
            <person name="Scollan N.D."/>
            <person name="Huws S.A."/>
            <person name="Newbold C.J."/>
        </authorList>
    </citation>
    <scope>NUCLEOTIDE SEQUENCE [LARGE SCALE GENOMIC DNA]</scope>
    <source>
        <strain evidence="1 2">5S</strain>
    </source>
</reference>
<name>A0A0B2K0B9_9FIRM</name>
<dbReference type="Pfam" id="PF13711">
    <property type="entry name" value="DUF4160"/>
    <property type="match status" value="1"/>
</dbReference>
<dbReference type="InterPro" id="IPR025427">
    <property type="entry name" value="DUF4160"/>
</dbReference>
<gene>
    <name evidence="1" type="ORF">NZ47_09270</name>
</gene>
<comment type="caution">
    <text evidence="1">The sequence shown here is derived from an EMBL/GenBank/DDBJ whole genome shotgun (WGS) entry which is preliminary data.</text>
</comment>
<proteinExistence type="predicted"/>
<dbReference type="AlphaFoldDB" id="A0A0B2K0B9"/>
<evidence type="ECO:0008006" key="3">
    <source>
        <dbReference type="Google" id="ProtNLM"/>
    </source>
</evidence>
<evidence type="ECO:0000313" key="1">
    <source>
        <dbReference type="EMBL" id="KHM51652.1"/>
    </source>
</evidence>
<dbReference type="Proteomes" id="UP000030993">
    <property type="component" value="Unassembled WGS sequence"/>
</dbReference>
<organism evidence="1 2">
    <name type="scientific">Anaerovibrio lipolyticus</name>
    <dbReference type="NCBI Taxonomy" id="82374"/>
    <lineage>
        <taxon>Bacteria</taxon>
        <taxon>Bacillati</taxon>
        <taxon>Bacillota</taxon>
        <taxon>Negativicutes</taxon>
        <taxon>Selenomonadales</taxon>
        <taxon>Selenomonadaceae</taxon>
        <taxon>Anaerovibrio</taxon>
    </lineage>
</organism>
<dbReference type="EMBL" id="JSCE01000180">
    <property type="protein sequence ID" value="KHM51652.1"/>
    <property type="molecule type" value="Genomic_DNA"/>
</dbReference>
<evidence type="ECO:0000313" key="2">
    <source>
        <dbReference type="Proteomes" id="UP000030993"/>
    </source>
</evidence>
<dbReference type="STRING" id="82374.NZ47_09270"/>
<keyword evidence="2" id="KW-1185">Reference proteome</keyword>
<protein>
    <recommendedName>
        <fullName evidence="3">DUF4160 domain-containing protein</fullName>
    </recommendedName>
</protein>
<accession>A0A0B2K0B9</accession>